<comment type="caution">
    <text evidence="1">The sequence shown here is derived from an EMBL/GenBank/DDBJ whole genome shotgun (WGS) entry which is preliminary data.</text>
</comment>
<protein>
    <recommendedName>
        <fullName evidence="3">DUF2891 domain-containing protein</fullName>
    </recommendedName>
</protein>
<keyword evidence="2" id="KW-1185">Reference proteome</keyword>
<gene>
    <name evidence="1" type="ORF">GCM10011519_07820</name>
</gene>
<accession>A0A917BDA5</accession>
<evidence type="ECO:0000313" key="2">
    <source>
        <dbReference type="Proteomes" id="UP000649179"/>
    </source>
</evidence>
<organism evidence="1 2">
    <name type="scientific">Marmoricola endophyticus</name>
    <dbReference type="NCBI Taxonomy" id="2040280"/>
    <lineage>
        <taxon>Bacteria</taxon>
        <taxon>Bacillati</taxon>
        <taxon>Actinomycetota</taxon>
        <taxon>Actinomycetes</taxon>
        <taxon>Propionibacteriales</taxon>
        <taxon>Nocardioidaceae</taxon>
        <taxon>Marmoricola</taxon>
    </lineage>
</organism>
<name>A0A917BDA5_9ACTN</name>
<evidence type="ECO:0000313" key="1">
    <source>
        <dbReference type="EMBL" id="GGF36712.1"/>
    </source>
</evidence>
<dbReference type="RefSeq" id="WP_188778414.1">
    <property type="nucleotide sequence ID" value="NZ_BMKQ01000001.1"/>
</dbReference>
<dbReference type="Proteomes" id="UP000649179">
    <property type="component" value="Unassembled WGS sequence"/>
</dbReference>
<sequence>MTDTREQTWARTVHTVLTTPYPYATQHVSLSADDVDVTPSRLHPAFHGSFDWHSSVHMVWSGLTLLAEGVEDPALEALLEERLTASHVAAEAAYLRQRPSFERPYGWAWAARLTATCAVTGRWADETAPLLDAVADLARAWLPTLGTPNRSGEHANLAFALTLLHSSALDVGRADLADLVEVTAHRLYVDDRDAPVAYEPGPSDFLSPSLTEAALVHRVLDVEDWLGRFLPRLGLPDDPLLTVPQVSDPTDGKGAHLIGLALSRSWQLRTLADVLPDERSARVLAAADEQEASALAAVDEGDFMATHWLVSFALLAAGGLAR</sequence>
<dbReference type="Pfam" id="PF11199">
    <property type="entry name" value="DUF2891"/>
    <property type="match status" value="1"/>
</dbReference>
<dbReference type="AlphaFoldDB" id="A0A917BDA5"/>
<dbReference type="EMBL" id="BMKQ01000001">
    <property type="protein sequence ID" value="GGF36712.1"/>
    <property type="molecule type" value="Genomic_DNA"/>
</dbReference>
<reference evidence="1" key="2">
    <citation type="submission" date="2020-09" db="EMBL/GenBank/DDBJ databases">
        <authorList>
            <person name="Sun Q."/>
            <person name="Zhou Y."/>
        </authorList>
    </citation>
    <scope>NUCLEOTIDE SEQUENCE</scope>
    <source>
        <strain evidence="1">CGMCC 1.16067</strain>
    </source>
</reference>
<reference evidence="1" key="1">
    <citation type="journal article" date="2014" name="Int. J. Syst. Evol. Microbiol.">
        <title>Complete genome sequence of Corynebacterium casei LMG S-19264T (=DSM 44701T), isolated from a smear-ripened cheese.</title>
        <authorList>
            <consortium name="US DOE Joint Genome Institute (JGI-PGF)"/>
            <person name="Walter F."/>
            <person name="Albersmeier A."/>
            <person name="Kalinowski J."/>
            <person name="Ruckert C."/>
        </authorList>
    </citation>
    <scope>NUCLEOTIDE SEQUENCE</scope>
    <source>
        <strain evidence="1">CGMCC 1.16067</strain>
    </source>
</reference>
<proteinExistence type="predicted"/>
<evidence type="ECO:0008006" key="3">
    <source>
        <dbReference type="Google" id="ProtNLM"/>
    </source>
</evidence>
<dbReference type="InterPro" id="IPR021365">
    <property type="entry name" value="DUF2891"/>
</dbReference>